<reference evidence="6" key="1">
    <citation type="submission" date="2023-07" db="EMBL/GenBank/DDBJ databases">
        <title>Characterization of two Paracoccaceae strains isolated from Phycosphere and proposal of Xinfangfangia lacusdiani sp. nov.</title>
        <authorList>
            <person name="Deng Y."/>
            <person name="Zhang Y.Q."/>
        </authorList>
    </citation>
    <scope>NUCLEOTIDE SEQUENCE [LARGE SCALE GENOMIC DNA]</scope>
    <source>
        <strain evidence="6">CPCC 101403</strain>
    </source>
</reference>
<dbReference type="Pfam" id="PF13377">
    <property type="entry name" value="Peripla_BP_3"/>
    <property type="match status" value="1"/>
</dbReference>
<keyword evidence="2 5" id="KW-0238">DNA-binding</keyword>
<evidence type="ECO:0000256" key="1">
    <source>
        <dbReference type="ARBA" id="ARBA00023015"/>
    </source>
</evidence>
<name>A0ABU3EIR3_9RHOB</name>
<evidence type="ECO:0000313" key="5">
    <source>
        <dbReference type="EMBL" id="MDT1064119.1"/>
    </source>
</evidence>
<dbReference type="SUPFAM" id="SSF53822">
    <property type="entry name" value="Periplasmic binding protein-like I"/>
    <property type="match status" value="1"/>
</dbReference>
<dbReference type="EMBL" id="JAVRQI010000018">
    <property type="protein sequence ID" value="MDT1064119.1"/>
    <property type="molecule type" value="Genomic_DNA"/>
</dbReference>
<accession>A0ABU3EIR3</accession>
<evidence type="ECO:0000256" key="3">
    <source>
        <dbReference type="ARBA" id="ARBA00023163"/>
    </source>
</evidence>
<evidence type="ECO:0000256" key="2">
    <source>
        <dbReference type="ARBA" id="ARBA00023125"/>
    </source>
</evidence>
<dbReference type="PANTHER" id="PTHR30146">
    <property type="entry name" value="LACI-RELATED TRANSCRIPTIONAL REPRESSOR"/>
    <property type="match status" value="1"/>
</dbReference>
<dbReference type="Gene3D" id="3.40.50.2300">
    <property type="match status" value="2"/>
</dbReference>
<organism evidence="5 6">
    <name type="scientific">Paracoccus broussonetiae</name>
    <dbReference type="NCBI Taxonomy" id="3075834"/>
    <lineage>
        <taxon>Bacteria</taxon>
        <taxon>Pseudomonadati</taxon>
        <taxon>Pseudomonadota</taxon>
        <taxon>Alphaproteobacteria</taxon>
        <taxon>Rhodobacterales</taxon>
        <taxon>Paracoccaceae</taxon>
        <taxon>Paracoccus</taxon>
    </lineage>
</organism>
<evidence type="ECO:0000313" key="6">
    <source>
        <dbReference type="Proteomes" id="UP001251085"/>
    </source>
</evidence>
<dbReference type="PROSITE" id="PS50932">
    <property type="entry name" value="HTH_LACI_2"/>
    <property type="match status" value="1"/>
</dbReference>
<proteinExistence type="predicted"/>
<dbReference type="SUPFAM" id="SSF47413">
    <property type="entry name" value="lambda repressor-like DNA-binding domains"/>
    <property type="match status" value="1"/>
</dbReference>
<dbReference type="Gene3D" id="1.10.260.40">
    <property type="entry name" value="lambda repressor-like DNA-binding domains"/>
    <property type="match status" value="1"/>
</dbReference>
<dbReference type="GO" id="GO:0003677">
    <property type="term" value="F:DNA binding"/>
    <property type="evidence" value="ECO:0007669"/>
    <property type="project" value="UniProtKB-KW"/>
</dbReference>
<dbReference type="PANTHER" id="PTHR30146:SF138">
    <property type="entry name" value="TRANSCRIPTIONAL REGULATORY PROTEIN"/>
    <property type="match status" value="1"/>
</dbReference>
<evidence type="ECO:0000259" key="4">
    <source>
        <dbReference type="PROSITE" id="PS50932"/>
    </source>
</evidence>
<dbReference type="Proteomes" id="UP001251085">
    <property type="component" value="Unassembled WGS sequence"/>
</dbReference>
<protein>
    <submittedName>
        <fullName evidence="5">LacI family DNA-binding transcriptional regulator</fullName>
    </submittedName>
</protein>
<comment type="caution">
    <text evidence="5">The sequence shown here is derived from an EMBL/GenBank/DDBJ whole genome shotgun (WGS) entry which is preliminary data.</text>
</comment>
<keyword evidence="6" id="KW-1185">Reference proteome</keyword>
<dbReference type="Pfam" id="PF00356">
    <property type="entry name" value="LacI"/>
    <property type="match status" value="1"/>
</dbReference>
<dbReference type="InterPro" id="IPR000843">
    <property type="entry name" value="HTH_LacI"/>
</dbReference>
<keyword evidence="3" id="KW-0804">Transcription</keyword>
<feature type="domain" description="HTH lacI-type" evidence="4">
    <location>
        <begin position="13"/>
        <end position="62"/>
    </location>
</feature>
<dbReference type="InterPro" id="IPR046335">
    <property type="entry name" value="LacI/GalR-like_sensor"/>
</dbReference>
<dbReference type="CDD" id="cd06273">
    <property type="entry name" value="PBP1_LacI-like"/>
    <property type="match status" value="1"/>
</dbReference>
<dbReference type="SMART" id="SM00354">
    <property type="entry name" value="HTH_LACI"/>
    <property type="match status" value="1"/>
</dbReference>
<dbReference type="InterPro" id="IPR028082">
    <property type="entry name" value="Peripla_BP_I"/>
</dbReference>
<sequence length="346" mass="37151">MENQLSKPDIVFVAKLAGVSAATVSRVINHPDQVRPGTRRKVELAIEKSGYIRNRAASAMHGKRSATIGVIIPTLANTIFAEVIQAFNETVSAQGYTLLLASHGYDLEVEYKLARKLLEHRVDALVLVGLDHHSGVFRLIGEQPVPCLAIWNHAVDAAMPCIGVDNREAGRIAAEHLIALGHQDVALIFPETIENDRARDRMMAALDAFRASGAEIGTGRQIRVPYSVAQAKSACISILNRPDRPSALLCCNDVIAQGAVYAAARLGIRVPAELSIIGIGDFVGSAQMEPALTSVRIPAQSIGISAGQEILRVIETGEHAAIRSSRIDLELVMRGSTGISQQLRQG</sequence>
<dbReference type="RefSeq" id="WP_311761208.1">
    <property type="nucleotide sequence ID" value="NZ_JAVRQI010000018.1"/>
</dbReference>
<keyword evidence="1" id="KW-0805">Transcription regulation</keyword>
<dbReference type="CDD" id="cd01392">
    <property type="entry name" value="HTH_LacI"/>
    <property type="match status" value="1"/>
</dbReference>
<dbReference type="InterPro" id="IPR010982">
    <property type="entry name" value="Lambda_DNA-bd_dom_sf"/>
</dbReference>
<gene>
    <name evidence="5" type="ORF">RM190_19815</name>
</gene>